<organism evidence="1">
    <name type="scientific">viral metagenome</name>
    <dbReference type="NCBI Taxonomy" id="1070528"/>
    <lineage>
        <taxon>unclassified sequences</taxon>
        <taxon>metagenomes</taxon>
        <taxon>organismal metagenomes</taxon>
    </lineage>
</organism>
<proteinExistence type="predicted"/>
<dbReference type="EMBL" id="MT141346">
    <property type="protein sequence ID" value="QJA58922.1"/>
    <property type="molecule type" value="Genomic_DNA"/>
</dbReference>
<evidence type="ECO:0000313" key="1">
    <source>
        <dbReference type="EMBL" id="QJA47916.1"/>
    </source>
</evidence>
<dbReference type="EMBL" id="MT144672">
    <property type="protein sequence ID" value="QJH97057.1"/>
    <property type="molecule type" value="Genomic_DNA"/>
</dbReference>
<sequence>MWLQASFTMPDEAASRLFTSRRTPQTVRKWLASAATRFGIPLDSRVFGYAEGGGTPSRPRHIGIGVLGRGMSLHAVGEENIRLVQPYLPAIQAALIQDGGAFVRANLLSGQCQFDFTRVPLQYFLRGVYVSHADKDDAVAKVWDSLQGDDEQRLAAEEFKNAVANVIDRSLSRQVRMLMLRGALVSGGGASPDALALPQGGCERSDDYLDAIREVLTANGVSAEPRAMLSVEVQSIRRCTWVAASSSTRVSRLLLSDVAFTAKAHMGGLWLAGMALSFGDGVVAVQPRGNLSIKRDMLRKGVDAEVVA</sequence>
<name>A0A6H1ZJ11_9ZZZZ</name>
<evidence type="ECO:0000313" key="2">
    <source>
        <dbReference type="EMBL" id="QJA58922.1"/>
    </source>
</evidence>
<evidence type="ECO:0000313" key="3">
    <source>
        <dbReference type="EMBL" id="QJH97057.1"/>
    </source>
</evidence>
<gene>
    <name evidence="2" type="ORF">MM415B01383_0018</name>
    <name evidence="1" type="ORF">TM448A00757_0004</name>
    <name evidence="3" type="ORF">TM448B00909_0004</name>
</gene>
<dbReference type="AlphaFoldDB" id="A0A6H1ZJ11"/>
<protein>
    <submittedName>
        <fullName evidence="1">Uncharacterized protein</fullName>
    </submittedName>
</protein>
<reference evidence="1" key="1">
    <citation type="submission" date="2020-03" db="EMBL/GenBank/DDBJ databases">
        <title>The deep terrestrial virosphere.</title>
        <authorList>
            <person name="Holmfeldt K."/>
            <person name="Nilsson E."/>
            <person name="Simone D."/>
            <person name="Lopez-Fernandez M."/>
            <person name="Wu X."/>
            <person name="de Brujin I."/>
            <person name="Lundin D."/>
            <person name="Andersson A."/>
            <person name="Bertilsson S."/>
            <person name="Dopson M."/>
        </authorList>
    </citation>
    <scope>NUCLEOTIDE SEQUENCE</scope>
    <source>
        <strain evidence="2">MM415B01383</strain>
        <strain evidence="1">TM448A00757</strain>
        <strain evidence="3">TM448B00909</strain>
    </source>
</reference>
<accession>A0A6H1ZJ11</accession>
<dbReference type="EMBL" id="MT144063">
    <property type="protein sequence ID" value="QJA47916.1"/>
    <property type="molecule type" value="Genomic_DNA"/>
</dbReference>